<dbReference type="EMBL" id="BAABJX010000029">
    <property type="protein sequence ID" value="GAA4834034.1"/>
    <property type="molecule type" value="Genomic_DNA"/>
</dbReference>
<dbReference type="InterPro" id="IPR036890">
    <property type="entry name" value="HATPase_C_sf"/>
</dbReference>
<dbReference type="CDD" id="cd17546">
    <property type="entry name" value="REC_hyHK_CKI1_RcsC-like"/>
    <property type="match status" value="1"/>
</dbReference>
<feature type="modified residue" description="4-aspartylphosphate" evidence="5">
    <location>
        <position position="385"/>
    </location>
</feature>
<dbReference type="Pfam" id="PF02518">
    <property type="entry name" value="HATPase_c"/>
    <property type="match status" value="1"/>
</dbReference>
<evidence type="ECO:0000256" key="5">
    <source>
        <dbReference type="PROSITE-ProRule" id="PRU00169"/>
    </source>
</evidence>
<dbReference type="SUPFAM" id="SSF47384">
    <property type="entry name" value="Homodimeric domain of signal transducing histidine kinase"/>
    <property type="match status" value="1"/>
</dbReference>
<keyword evidence="4" id="KW-0902">Two-component regulatory system</keyword>
<evidence type="ECO:0000256" key="1">
    <source>
        <dbReference type="ARBA" id="ARBA00000085"/>
    </source>
</evidence>
<protein>
    <recommendedName>
        <fullName evidence="2">histidine kinase</fullName>
        <ecNumber evidence="2">2.7.13.3</ecNumber>
    </recommendedName>
</protein>
<dbReference type="Pfam" id="PF00072">
    <property type="entry name" value="Response_reg"/>
    <property type="match status" value="1"/>
</dbReference>
<dbReference type="PROSITE" id="PS50110">
    <property type="entry name" value="RESPONSE_REGULATORY"/>
    <property type="match status" value="1"/>
</dbReference>
<feature type="coiled-coil region" evidence="6">
    <location>
        <begin position="20"/>
        <end position="86"/>
    </location>
</feature>
<dbReference type="SMART" id="SM00387">
    <property type="entry name" value="HATPase_c"/>
    <property type="match status" value="1"/>
</dbReference>
<dbReference type="Pfam" id="PF00512">
    <property type="entry name" value="HisKA"/>
    <property type="match status" value="1"/>
</dbReference>
<proteinExistence type="predicted"/>
<dbReference type="CDD" id="cd16922">
    <property type="entry name" value="HATPase_EvgS-ArcB-TorS-like"/>
    <property type="match status" value="1"/>
</dbReference>
<evidence type="ECO:0000256" key="4">
    <source>
        <dbReference type="ARBA" id="ARBA00023012"/>
    </source>
</evidence>
<keyword evidence="10" id="KW-1185">Reference proteome</keyword>
<feature type="domain" description="Response regulatory" evidence="8">
    <location>
        <begin position="336"/>
        <end position="454"/>
    </location>
</feature>
<dbReference type="InterPro" id="IPR003594">
    <property type="entry name" value="HATPase_dom"/>
</dbReference>
<evidence type="ECO:0000259" key="8">
    <source>
        <dbReference type="PROSITE" id="PS50110"/>
    </source>
</evidence>
<dbReference type="PROSITE" id="PS50109">
    <property type="entry name" value="HIS_KIN"/>
    <property type="match status" value="1"/>
</dbReference>
<dbReference type="PANTHER" id="PTHR45339">
    <property type="entry name" value="HYBRID SIGNAL TRANSDUCTION HISTIDINE KINASE J"/>
    <property type="match status" value="1"/>
</dbReference>
<dbReference type="EC" id="2.7.13.3" evidence="2"/>
<dbReference type="SMART" id="SM00388">
    <property type="entry name" value="HisKA"/>
    <property type="match status" value="1"/>
</dbReference>
<accession>A0ABP9D801</accession>
<dbReference type="Gene3D" id="3.30.565.10">
    <property type="entry name" value="Histidine kinase-like ATPase, C-terminal domain"/>
    <property type="match status" value="1"/>
</dbReference>
<dbReference type="PRINTS" id="PR00344">
    <property type="entry name" value="BCTRLSENSOR"/>
</dbReference>
<dbReference type="SUPFAM" id="SSF55874">
    <property type="entry name" value="ATPase domain of HSP90 chaperone/DNA topoisomerase II/histidine kinase"/>
    <property type="match status" value="1"/>
</dbReference>
<dbReference type="PANTHER" id="PTHR45339:SF1">
    <property type="entry name" value="HYBRID SIGNAL TRANSDUCTION HISTIDINE KINASE J"/>
    <property type="match status" value="1"/>
</dbReference>
<dbReference type="Gene3D" id="3.40.50.2300">
    <property type="match status" value="1"/>
</dbReference>
<evidence type="ECO:0000313" key="10">
    <source>
        <dbReference type="Proteomes" id="UP001500298"/>
    </source>
</evidence>
<dbReference type="InterPro" id="IPR001789">
    <property type="entry name" value="Sig_transdc_resp-reg_receiver"/>
</dbReference>
<dbReference type="CDD" id="cd00082">
    <property type="entry name" value="HisKA"/>
    <property type="match status" value="1"/>
</dbReference>
<dbReference type="Gene3D" id="1.10.287.130">
    <property type="match status" value="1"/>
</dbReference>
<sequence>MIDESISSIRRILSRERLARKEAEEIIEQKSIELQELNQELLKANHCLEEKVQSRTLELETTLRELKELNQELSLAKEKAELAIKTKDNFLATMTHEIRTPLNAVIGIAYQLLRDNPTEKQSKHLETLRFSAENLLSLVNDILDYNKMEAEKLEFEKIPFNIKSLCQKVRNTWAIKANEKGVRLKYVMDSEVDSLVLGDPTRLSQVLNNLLGNALKFTEKGKIVLTVEEVFSNQEKLHVCFRVNDTGIGIPSAKLESIFDHFTQADSSTSRKYGGSGLGLAICNKLLLLQQSQLKVSSIEGEGTTFSFVLVFDRAEEYMEEEPPTVIDPQALNEVTILVVEDNQINQQVIRWMLLDWGCKVTFAGDGYQALELVSKETYDIILMDLHMPMMDGLETTKRIRSTDNDNKQVPILAVTAAAMMGEVRNDILEAGMNGVISKPFKPEELFVQIQEALSGKYSS</sequence>
<gene>
    <name evidence="9" type="ORF">GCM10023331_19060</name>
</gene>
<name>A0ABP9D801_9BACT</name>
<dbReference type="InterPro" id="IPR005467">
    <property type="entry name" value="His_kinase_dom"/>
</dbReference>
<dbReference type="SMART" id="SM00448">
    <property type="entry name" value="REC"/>
    <property type="match status" value="1"/>
</dbReference>
<keyword evidence="3 5" id="KW-0597">Phosphoprotein</keyword>
<evidence type="ECO:0000256" key="2">
    <source>
        <dbReference type="ARBA" id="ARBA00012438"/>
    </source>
</evidence>
<organism evidence="9 10">
    <name type="scientific">Algivirga pacifica</name>
    <dbReference type="NCBI Taxonomy" id="1162670"/>
    <lineage>
        <taxon>Bacteria</taxon>
        <taxon>Pseudomonadati</taxon>
        <taxon>Bacteroidota</taxon>
        <taxon>Cytophagia</taxon>
        <taxon>Cytophagales</taxon>
        <taxon>Flammeovirgaceae</taxon>
        <taxon>Algivirga</taxon>
    </lineage>
</organism>
<reference evidence="10" key="1">
    <citation type="journal article" date="2019" name="Int. J. Syst. Evol. Microbiol.">
        <title>The Global Catalogue of Microorganisms (GCM) 10K type strain sequencing project: providing services to taxonomists for standard genome sequencing and annotation.</title>
        <authorList>
            <consortium name="The Broad Institute Genomics Platform"/>
            <consortium name="The Broad Institute Genome Sequencing Center for Infectious Disease"/>
            <person name="Wu L."/>
            <person name="Ma J."/>
        </authorList>
    </citation>
    <scope>NUCLEOTIDE SEQUENCE [LARGE SCALE GENOMIC DNA]</scope>
    <source>
        <strain evidence="10">JCM 18326</strain>
    </source>
</reference>
<feature type="domain" description="Histidine kinase" evidence="7">
    <location>
        <begin position="93"/>
        <end position="314"/>
    </location>
</feature>
<evidence type="ECO:0000256" key="3">
    <source>
        <dbReference type="ARBA" id="ARBA00022553"/>
    </source>
</evidence>
<dbReference type="InterPro" id="IPR036097">
    <property type="entry name" value="HisK_dim/P_sf"/>
</dbReference>
<keyword evidence="6" id="KW-0175">Coiled coil</keyword>
<dbReference type="InterPro" id="IPR004358">
    <property type="entry name" value="Sig_transdc_His_kin-like_C"/>
</dbReference>
<dbReference type="InterPro" id="IPR011006">
    <property type="entry name" value="CheY-like_superfamily"/>
</dbReference>
<dbReference type="Proteomes" id="UP001500298">
    <property type="component" value="Unassembled WGS sequence"/>
</dbReference>
<evidence type="ECO:0000313" key="9">
    <source>
        <dbReference type="EMBL" id="GAA4834034.1"/>
    </source>
</evidence>
<comment type="caution">
    <text evidence="9">The sequence shown here is derived from an EMBL/GenBank/DDBJ whole genome shotgun (WGS) entry which is preliminary data.</text>
</comment>
<comment type="catalytic activity">
    <reaction evidence="1">
        <text>ATP + protein L-histidine = ADP + protein N-phospho-L-histidine.</text>
        <dbReference type="EC" id="2.7.13.3"/>
    </reaction>
</comment>
<dbReference type="SUPFAM" id="SSF52172">
    <property type="entry name" value="CheY-like"/>
    <property type="match status" value="1"/>
</dbReference>
<dbReference type="InterPro" id="IPR003661">
    <property type="entry name" value="HisK_dim/P_dom"/>
</dbReference>
<evidence type="ECO:0000259" key="7">
    <source>
        <dbReference type="PROSITE" id="PS50109"/>
    </source>
</evidence>
<evidence type="ECO:0000256" key="6">
    <source>
        <dbReference type="SAM" id="Coils"/>
    </source>
</evidence>